<gene>
    <name evidence="7" type="ORF">D7V94_19815</name>
</gene>
<comment type="caution">
    <text evidence="7">The sequence shown here is derived from an EMBL/GenBank/DDBJ whole genome shotgun (WGS) entry which is preliminary data.</text>
</comment>
<dbReference type="PANTHER" id="PTHR32308">
    <property type="entry name" value="LYASE BETA SUBUNIT, PUTATIVE (AFU_ORTHOLOGUE AFUA_4G13030)-RELATED"/>
    <property type="match status" value="1"/>
</dbReference>
<feature type="binding site" evidence="5">
    <location>
        <position position="161"/>
    </location>
    <ligand>
        <name>Mg(2+)</name>
        <dbReference type="ChEBI" id="CHEBI:18420"/>
    </ligand>
</feature>
<evidence type="ECO:0000313" key="7">
    <source>
        <dbReference type="EMBL" id="RKI88063.1"/>
    </source>
</evidence>
<dbReference type="InterPro" id="IPR040442">
    <property type="entry name" value="Pyrv_kinase-like_dom_sf"/>
</dbReference>
<feature type="domain" description="HpcH/HpaI aldolase/citrate lyase" evidence="6">
    <location>
        <begin position="10"/>
        <end position="229"/>
    </location>
</feature>
<evidence type="ECO:0000256" key="3">
    <source>
        <dbReference type="ARBA" id="ARBA00022842"/>
    </source>
</evidence>
<accession>A0A3A9AKL4</accession>
<dbReference type="Pfam" id="PF03328">
    <property type="entry name" value="HpcH_HpaI"/>
    <property type="match status" value="1"/>
</dbReference>
<evidence type="ECO:0000313" key="8">
    <source>
        <dbReference type="Proteomes" id="UP000280696"/>
    </source>
</evidence>
<dbReference type="RefSeq" id="WP_120472038.1">
    <property type="nucleotide sequence ID" value="NZ_CATJBT010000173.1"/>
</dbReference>
<feature type="binding site" evidence="4">
    <location>
        <position position="134"/>
    </location>
    <ligand>
        <name>substrate</name>
    </ligand>
</feature>
<dbReference type="GO" id="GO:0006107">
    <property type="term" value="P:oxaloacetate metabolic process"/>
    <property type="evidence" value="ECO:0007669"/>
    <property type="project" value="TreeGrafter"/>
</dbReference>
<feature type="binding site" evidence="4">
    <location>
        <position position="71"/>
    </location>
    <ligand>
        <name>substrate</name>
    </ligand>
</feature>
<dbReference type="SUPFAM" id="SSF51621">
    <property type="entry name" value="Phosphoenolpyruvate/pyruvate domain"/>
    <property type="match status" value="1"/>
</dbReference>
<evidence type="ECO:0000256" key="5">
    <source>
        <dbReference type="PIRSR" id="PIRSR015582-2"/>
    </source>
</evidence>
<name>A0A3A9AKL4_9FIRM</name>
<comment type="cofactor">
    <cofactor evidence="1">
        <name>Mg(2+)</name>
        <dbReference type="ChEBI" id="CHEBI:18420"/>
    </cofactor>
</comment>
<protein>
    <submittedName>
        <fullName evidence="7">Citrate lyase subunit beta</fullName>
    </submittedName>
</protein>
<keyword evidence="7" id="KW-0456">Lyase</keyword>
<evidence type="ECO:0000256" key="1">
    <source>
        <dbReference type="ARBA" id="ARBA00001946"/>
    </source>
</evidence>
<evidence type="ECO:0000256" key="2">
    <source>
        <dbReference type="ARBA" id="ARBA00022723"/>
    </source>
</evidence>
<evidence type="ECO:0000259" key="6">
    <source>
        <dbReference type="Pfam" id="PF03328"/>
    </source>
</evidence>
<dbReference type="AlphaFoldDB" id="A0A3A9AKL4"/>
<sequence length="299" mass="33461">MNPDKKRLRRTMMFLNAQKPALIKDPYIYRPDSLMLDLEDAVAENQKDAARFSLYHALKNIDYRGCERVVRINGLETPFWQEDIRCAVAGGCDAIRLPKTESAADVKRVESAVEEAEKEFSIPEGKVLIMAAIESARGVMRAMEICEASERLFGIALSGGDYTKDLHTHITGTGIELMGARQNMVIAARATGVQCFDTVYTDLDNMEGFRQDVETIHLMGFDGKSIVNPRQINIVHEIFTPSEKEIIFSEKVVREIDRKRAEGIGVFTVDGKMIDIAFYDGAKRTIELAKASGVYKGDL</sequence>
<keyword evidence="3 5" id="KW-0460">Magnesium</keyword>
<dbReference type="InterPro" id="IPR005000">
    <property type="entry name" value="Aldolase/citrate-lyase_domain"/>
</dbReference>
<dbReference type="InterPro" id="IPR011206">
    <property type="entry name" value="Citrate_lyase_beta/mcl1/mcl2"/>
</dbReference>
<dbReference type="EMBL" id="RAYQ01000032">
    <property type="protein sequence ID" value="RKI88063.1"/>
    <property type="molecule type" value="Genomic_DNA"/>
</dbReference>
<proteinExistence type="predicted"/>
<keyword evidence="8" id="KW-1185">Reference proteome</keyword>
<dbReference type="GO" id="GO:0016829">
    <property type="term" value="F:lyase activity"/>
    <property type="evidence" value="ECO:0007669"/>
    <property type="project" value="UniProtKB-KW"/>
</dbReference>
<reference evidence="7 8" key="1">
    <citation type="submission" date="2018-09" db="EMBL/GenBank/DDBJ databases">
        <title>Murine metabolic-syndrome-specific gut microbial biobank.</title>
        <authorList>
            <person name="Liu C."/>
        </authorList>
    </citation>
    <scope>NUCLEOTIDE SEQUENCE [LARGE SCALE GENOMIC DNA]</scope>
    <source>
        <strain evidence="7 8">0.1xD8-82</strain>
    </source>
</reference>
<dbReference type="Gene3D" id="3.20.20.60">
    <property type="entry name" value="Phosphoenolpyruvate-binding domains"/>
    <property type="match status" value="1"/>
</dbReference>
<dbReference type="GO" id="GO:0000287">
    <property type="term" value="F:magnesium ion binding"/>
    <property type="evidence" value="ECO:0007669"/>
    <property type="project" value="TreeGrafter"/>
</dbReference>
<dbReference type="InterPro" id="IPR015813">
    <property type="entry name" value="Pyrv/PenolPyrv_kinase-like_dom"/>
</dbReference>
<dbReference type="Proteomes" id="UP000280696">
    <property type="component" value="Unassembled WGS sequence"/>
</dbReference>
<organism evidence="7 8">
    <name type="scientific">Parablautia intestinalis</name>
    <dbReference type="NCBI Taxonomy" id="2320100"/>
    <lineage>
        <taxon>Bacteria</taxon>
        <taxon>Bacillati</taxon>
        <taxon>Bacillota</taxon>
        <taxon>Clostridia</taxon>
        <taxon>Lachnospirales</taxon>
        <taxon>Lachnospiraceae</taxon>
        <taxon>Parablautia</taxon>
    </lineage>
</organism>
<keyword evidence="2 5" id="KW-0479">Metal-binding</keyword>
<feature type="binding site" evidence="5">
    <location>
        <position position="134"/>
    </location>
    <ligand>
        <name>Mg(2+)</name>
        <dbReference type="ChEBI" id="CHEBI:18420"/>
    </ligand>
</feature>
<dbReference type="OrthoDB" id="9786940at2"/>
<evidence type="ECO:0000256" key="4">
    <source>
        <dbReference type="PIRSR" id="PIRSR015582-1"/>
    </source>
</evidence>
<dbReference type="PANTHER" id="PTHR32308:SF10">
    <property type="entry name" value="CITRATE LYASE SUBUNIT BETA"/>
    <property type="match status" value="1"/>
</dbReference>
<dbReference type="PIRSF" id="PIRSF015582">
    <property type="entry name" value="Cit_lyase_B"/>
    <property type="match status" value="1"/>
</dbReference>